<protein>
    <submittedName>
        <fullName evidence="2">Unannotated protein</fullName>
    </submittedName>
</protein>
<feature type="coiled-coil region" evidence="1">
    <location>
        <begin position="399"/>
        <end position="436"/>
    </location>
</feature>
<sequence length="602" mass="66443">MISVAIATLNARSSEAFGASGSLTPLGGFVRQVYACRLDMAFVSKARTDVDFLNAKAAARQAVEQSASHADWADDDRTEWEPAPYHRVTARRLVDDQSEDALVTLIWERPHAEPDLVTRTEVLVGREGTQGWVVVREAIGSVDPTLTPPVLTPTVPPNVVQSLIDQISFEDANRRLTSSAAVVGADGVAEIDYFVGSGRRLPVVVLSDDGTGRVTKIANGIAGRLVGLAHVFVLDCPGATVAFNKGIGVNHIVPAGGARLFWPRFNASHSKGNRHWGAPEVMNNAGRVEPAFITEVVRTIFDAGALRIPDPPLVERLEAARIRQRIAERRAELAAQASQPVTAQQAAVTEVPRIILPIPLPETLQQKLPSIKIEADLEAATPVVAERVEAQGRLDESEIEAWEKDLRELESVRERLARVEVDRERLRRDFDHMRDQWVARAEKGEVFAGPPKAMSLVETVRKAELGLPNLVFLKSAVTSAQNWQFDRTDDVWNAFMSLDFLAGRWIERLMNTPFAEAAEEIGLDWASDVSEVATNKYAVDYMRKFEGRDIFLGPHVRMSGGRRLLRIYCVLDESPGPVGGMPKRRFIIGHVGKHLRDRTNND</sequence>
<evidence type="ECO:0000313" key="2">
    <source>
        <dbReference type="EMBL" id="CAB4959720.1"/>
    </source>
</evidence>
<dbReference type="EMBL" id="CAFBNL010000089">
    <property type="protein sequence ID" value="CAB4959720.1"/>
    <property type="molecule type" value="Genomic_DNA"/>
</dbReference>
<proteinExistence type="predicted"/>
<reference evidence="2" key="1">
    <citation type="submission" date="2020-05" db="EMBL/GenBank/DDBJ databases">
        <authorList>
            <person name="Chiriac C."/>
            <person name="Salcher M."/>
            <person name="Ghai R."/>
            <person name="Kavagutti S V."/>
        </authorList>
    </citation>
    <scope>NUCLEOTIDE SEQUENCE</scope>
</reference>
<dbReference type="AlphaFoldDB" id="A0A6J7KVN3"/>
<accession>A0A6J7KVN3</accession>
<organism evidence="2">
    <name type="scientific">freshwater metagenome</name>
    <dbReference type="NCBI Taxonomy" id="449393"/>
    <lineage>
        <taxon>unclassified sequences</taxon>
        <taxon>metagenomes</taxon>
        <taxon>ecological metagenomes</taxon>
    </lineage>
</organism>
<evidence type="ECO:0000256" key="1">
    <source>
        <dbReference type="SAM" id="Coils"/>
    </source>
</evidence>
<gene>
    <name evidence="2" type="ORF">UFOPK3789_01210</name>
</gene>
<name>A0A6J7KVN3_9ZZZZ</name>
<keyword evidence="1" id="KW-0175">Coiled coil</keyword>